<dbReference type="AlphaFoldDB" id="A0A2P2E5V2"/>
<evidence type="ECO:0000313" key="3">
    <source>
        <dbReference type="Proteomes" id="UP000245086"/>
    </source>
</evidence>
<feature type="domain" description="Tip attachment protein J" evidence="1">
    <location>
        <begin position="299"/>
        <end position="464"/>
    </location>
</feature>
<organism evidence="2 3">
    <name type="scientific">Candidatus Phycosocius bacilliformis</name>
    <dbReference type="NCBI Taxonomy" id="1445552"/>
    <lineage>
        <taxon>Bacteria</taxon>
        <taxon>Pseudomonadati</taxon>
        <taxon>Pseudomonadota</taxon>
        <taxon>Alphaproteobacteria</taxon>
        <taxon>Caulobacterales</taxon>
        <taxon>Caulobacterales incertae sedis</taxon>
        <taxon>Candidatus Phycosocius</taxon>
    </lineage>
</organism>
<evidence type="ECO:0000313" key="2">
    <source>
        <dbReference type="EMBL" id="GBF56446.1"/>
    </source>
</evidence>
<dbReference type="InterPro" id="IPR032876">
    <property type="entry name" value="J_dom"/>
</dbReference>
<dbReference type="EMBL" id="BFBR01000001">
    <property type="protein sequence ID" value="GBF56446.1"/>
    <property type="molecule type" value="Genomic_DNA"/>
</dbReference>
<evidence type="ECO:0000259" key="1">
    <source>
        <dbReference type="Pfam" id="PF13550"/>
    </source>
</evidence>
<keyword evidence="3" id="KW-1185">Reference proteome</keyword>
<name>A0A2P2E5V2_9PROT</name>
<gene>
    <name evidence="2" type="ORF">PbB2_00102</name>
</gene>
<proteinExistence type="predicted"/>
<protein>
    <recommendedName>
        <fullName evidence="1">Tip attachment protein J domain-containing protein</fullName>
    </recommendedName>
</protein>
<dbReference type="RefSeq" id="WP_192576086.1">
    <property type="nucleotide sequence ID" value="NZ_BFBR01000001.1"/>
</dbReference>
<dbReference type="Pfam" id="PF13550">
    <property type="entry name" value="Phage-tail_3"/>
    <property type="match status" value="1"/>
</dbReference>
<dbReference type="Proteomes" id="UP000245086">
    <property type="component" value="Unassembled WGS sequence"/>
</dbReference>
<sequence length="994" mass="104420">MGPVAAAASFIIKAAAANTIKGFLIRTVLTVGAQMAFQALSPKPKMGADSAASGVEQQRQLGEATPRAIALGWTIVAGSECALWASGDGDDNRFNTRVIVVSDWPTQLQKVWVRGRELTFEGDINTGWFACNQYRSKQGAARVWMRFIRGDWNQAADPLLISYANANGSWTADDRLRGVSALLIRREYDVDAFQSGAPDNDDLRVEVRNAPVYDWRDATQSLTDVTTWKPSENPVVLLENALSLLRAPAQFSPGSTDPIVGPGLDFSRRPLAKLTAMANICDELVSGQPRYRAGGVVTSTMNGRAIIERFAAACAGSWVSSGEGGYLRPGHVPAPVMDIPAGALQASASDRYDPWARPDAAVNTVIASYPDPALGWQITPLPAASDPAWVSAQGGVRSDPLDLSFVPYRDQAWRIATRRARGMQLMGARDFTGPHWLVELEPGDVVTAPDPALPYLSTRWWMVQRSVLMAKQDGLTTQISLVEIDSAIDAAPPAIGAAAGFTPSSLSRALAVPAVTIGQRVVSGGSGGQYPELTFLIPDTASQSSGVVQLQGPASANDNALLAAAQIRNINLSRGLLVGEAVVPGWYRWRAAGRDVDGSVGAFDASWHAAVQVTAPLVAGQAGTGIGGAPILNSQVTGFANQAIDSEFVYFDRTWGALFASAGTWTVSKFVALGATQVLRRAASAPPAGAQFNIGQALAASLPVQEGQRLEASGIVSITNCTPASSLQVSWFNAAGSFVGATVVANSNADNVVGGFVTVPSGIGAAIASLTAVYFVNTGGIYTEGRFARPVLRIASAEQSILTAYTPGPVERNADQTGGNTAAGIIGQGALATKNTIGLGDVTNGTNPNNSTLAETSTGTITLTTSWGTISDTTVASWKGGLADVRWMFTGFISASQTWIALPSPFPTPKLILARLLIDNVATGPEIVAGVLGITFKGNTDWAEELSAPIQAVFQEAVAAGSNRNFKVQLRVSRDSLGLGPSRPGRMTVRECLL</sequence>
<reference evidence="2 3" key="1">
    <citation type="journal article" date="2018" name="Genome Announc.">
        <title>Draft Genome Sequence of "Candidatus Phycosocius bacilliformis," an Alphaproteobacterial Ectosymbiont of the Hydrocarbon-Producing Green Alga Botryococcus braunii.</title>
        <authorList>
            <person name="Tanabe Y."/>
            <person name="Yamaguchi H."/>
            <person name="Watanabe M.M."/>
        </authorList>
    </citation>
    <scope>NUCLEOTIDE SEQUENCE [LARGE SCALE GENOMIC DNA]</scope>
    <source>
        <strain evidence="2 3">BOTRYCO-2</strain>
    </source>
</reference>
<comment type="caution">
    <text evidence="2">The sequence shown here is derived from an EMBL/GenBank/DDBJ whole genome shotgun (WGS) entry which is preliminary data.</text>
</comment>
<accession>A0A2P2E5V2</accession>